<feature type="chain" id="PRO_5003378337" evidence="8">
    <location>
        <begin position="22"/>
        <end position="819"/>
    </location>
</feature>
<feature type="compositionally biased region" description="Basic and acidic residues" evidence="7">
    <location>
        <begin position="280"/>
        <end position="289"/>
    </location>
</feature>
<dbReference type="FunFam" id="1.10.640.10:FF:000003">
    <property type="entry name" value="chorion peroxidase"/>
    <property type="match status" value="1"/>
</dbReference>
<feature type="compositionally biased region" description="Polar residues" evidence="7">
    <location>
        <begin position="262"/>
        <end position="274"/>
    </location>
</feature>
<dbReference type="CDD" id="cd09823">
    <property type="entry name" value="peroxinectin_like"/>
    <property type="match status" value="1"/>
</dbReference>
<keyword evidence="5" id="KW-0325">Glycoprotein</keyword>
<proteinExistence type="evidence at transcript level"/>
<evidence type="ECO:0000256" key="4">
    <source>
        <dbReference type="ARBA" id="ARBA00022729"/>
    </source>
</evidence>
<dbReference type="GO" id="GO:0005576">
    <property type="term" value="C:extracellular region"/>
    <property type="evidence" value="ECO:0007669"/>
    <property type="project" value="UniProtKB-SubCell"/>
</dbReference>
<feature type="compositionally biased region" description="Gly residues" evidence="7">
    <location>
        <begin position="52"/>
        <end position="68"/>
    </location>
</feature>
<evidence type="ECO:0000256" key="3">
    <source>
        <dbReference type="ARBA" id="ARBA00022559"/>
    </source>
</evidence>
<keyword evidence="3" id="KW-0560">Oxidoreductase</keyword>
<sequence>MMVWSCLLVAALGALVASHEAVVDSNGALIDELPVARVVRQINFPGNQRNRPGGGGRPRPGTGGQITGPPGGGSGCNCVPIIFCAPELDQLQQICTTSAGTPGVCCPANALTASAPAKGTADNRIFTSASVSVSLQPLDPKMMEASFQKGLELNSEIKQLEQDLVKKKVVLSSLSPAGQHLRVFSISPQAKAMDRRASAIIEASTNLVGDFSLNRQQGAFGLRTLAVGGTDLQQMCPQNPRCTPNSKYRTADGSCNNLANPTWGMSNTPNQRILSPTYDDGVHEPRSRSADGSPLPNPRQISNNVLLDVNQPDELYTSSLMQWAQFIDHEFAHVPFPTLENGDGIECCPNGTIATGALRHSRCLPIDLTGDPFYGPLGSTCMNFVRSMVAVGVGSNCVFGYAEQLNQLTHWIDASMVYGSTEEEQRPLRTGQDGLMKVSNNNLLPINPNQGGSCEARVRGAKCFMAGDSRVNEQPGLTALHTLLVRYHNLVAKDLKALNPQWSDEVLFQETRRILTAQIQHIIFNEWLPIVLGKDFMKGFGLSVLRSGQSSDYNPRINPNMNSEFSTAAFRFGHTLVQGTLRLFTPAGGVDTIRMRDHFNSPHLIEVEGRLDDITRSLTQLAIQKYDSFITQDLSNHLFQTPRFNFGMDLMSLNIQRGRDHGIATYNDMRQVCGLPRARTFDDIKDQISAENVQKLARVYKSVDDIDFFVGGISERSVPGALLGWTFLCVVGDQFARLKKGDRYFYDLAGQPGSFTEPQLQQIRASSWAGIICDTANVPAVQPLAFRQTNSRFNQPVPCDSGIIARPNWAPWKGERPGV</sequence>
<evidence type="ECO:0000313" key="9">
    <source>
        <dbReference type="EMBL" id="ADW79421.1"/>
    </source>
</evidence>
<keyword evidence="6" id="KW-0479">Metal-binding</keyword>
<keyword evidence="4 8" id="KW-0732">Signal</keyword>
<evidence type="ECO:0000256" key="7">
    <source>
        <dbReference type="SAM" id="MobiDB-lite"/>
    </source>
</evidence>
<dbReference type="Gene3D" id="1.10.640.10">
    <property type="entry name" value="Haem peroxidase domain superfamily, animal type"/>
    <property type="match status" value="1"/>
</dbReference>
<protein>
    <submittedName>
        <fullName evidence="9">Peroxinectin</fullName>
    </submittedName>
</protein>
<dbReference type="EMBL" id="HQ540312">
    <property type="protein sequence ID" value="ADW79421.1"/>
    <property type="molecule type" value="mRNA"/>
</dbReference>
<evidence type="ECO:0000256" key="5">
    <source>
        <dbReference type="ARBA" id="ARBA00023180"/>
    </source>
</evidence>
<accession>F8S6K4</accession>
<dbReference type="PRINTS" id="PR00457">
    <property type="entry name" value="ANPEROXIDASE"/>
</dbReference>
<dbReference type="GO" id="GO:0004601">
    <property type="term" value="F:peroxidase activity"/>
    <property type="evidence" value="ECO:0007669"/>
    <property type="project" value="UniProtKB-KW"/>
</dbReference>
<feature type="region of interest" description="Disordered" evidence="7">
    <location>
        <begin position="44"/>
        <end position="68"/>
    </location>
</feature>
<dbReference type="SUPFAM" id="SSF48113">
    <property type="entry name" value="Heme-dependent peroxidases"/>
    <property type="match status" value="1"/>
</dbReference>
<organism evidence="9">
    <name type="scientific">Procambarus clarkii</name>
    <name type="common">Red swamp crayfish</name>
    <dbReference type="NCBI Taxonomy" id="6728"/>
    <lineage>
        <taxon>Eukaryota</taxon>
        <taxon>Metazoa</taxon>
        <taxon>Ecdysozoa</taxon>
        <taxon>Arthropoda</taxon>
        <taxon>Crustacea</taxon>
        <taxon>Multicrustacea</taxon>
        <taxon>Malacostraca</taxon>
        <taxon>Eumalacostraca</taxon>
        <taxon>Eucarida</taxon>
        <taxon>Decapoda</taxon>
        <taxon>Pleocyemata</taxon>
        <taxon>Astacidea</taxon>
        <taxon>Astacoidea</taxon>
        <taxon>Cambaridae</taxon>
        <taxon>Procambarus</taxon>
    </lineage>
</organism>
<reference evidence="9" key="1">
    <citation type="submission" date="2010-11" db="EMBL/GenBank/DDBJ databases">
        <authorList>
            <person name="Dong C.H."/>
            <person name="Yang G.P."/>
        </authorList>
    </citation>
    <scope>NUCLEOTIDE SEQUENCE</scope>
</reference>
<dbReference type="AlphaFoldDB" id="F8S6K4"/>
<keyword evidence="6" id="KW-0349">Heme</keyword>
<keyword evidence="3" id="KW-0575">Peroxidase</keyword>
<dbReference type="Pfam" id="PF03098">
    <property type="entry name" value="An_peroxidase"/>
    <property type="match status" value="1"/>
</dbReference>
<evidence type="ECO:0000256" key="8">
    <source>
        <dbReference type="SAM" id="SignalP"/>
    </source>
</evidence>
<reference evidence="9" key="2">
    <citation type="journal article" date="2011" name="Fish Shellfish Immunol.">
        <title>Involvement of peroxinectin in the defence of red swamp crayfish Procambarus clarkii against pathogenic Aeromonas hydrophila.</title>
        <authorList>
            <person name="Dong C."/>
            <person name="Wei Z."/>
            <person name="Yang G."/>
        </authorList>
    </citation>
    <scope>NUCLEOTIDE SEQUENCE</scope>
</reference>
<dbReference type="InterPro" id="IPR019791">
    <property type="entry name" value="Haem_peroxidase_animal"/>
</dbReference>
<feature type="binding site" description="axial binding residue" evidence="6">
    <location>
        <position position="574"/>
    </location>
    <ligand>
        <name>heme b</name>
        <dbReference type="ChEBI" id="CHEBI:60344"/>
    </ligand>
    <ligandPart>
        <name>Fe</name>
        <dbReference type="ChEBI" id="CHEBI:18248"/>
    </ligandPart>
</feature>
<name>F8S6K4_PROCL</name>
<dbReference type="PROSITE" id="PS50292">
    <property type="entry name" value="PEROXIDASE_3"/>
    <property type="match status" value="1"/>
</dbReference>
<feature type="region of interest" description="Disordered" evidence="7">
    <location>
        <begin position="262"/>
        <end position="301"/>
    </location>
</feature>
<feature type="signal peptide" evidence="8">
    <location>
        <begin position="1"/>
        <end position="21"/>
    </location>
</feature>
<dbReference type="InterPro" id="IPR037120">
    <property type="entry name" value="Haem_peroxidase_sf_animal"/>
</dbReference>
<evidence type="ECO:0000256" key="2">
    <source>
        <dbReference type="ARBA" id="ARBA00022525"/>
    </source>
</evidence>
<evidence type="ECO:0000256" key="1">
    <source>
        <dbReference type="ARBA" id="ARBA00004613"/>
    </source>
</evidence>
<comment type="subcellular location">
    <subcellularLocation>
        <location evidence="1">Secreted</location>
    </subcellularLocation>
</comment>
<dbReference type="PANTHER" id="PTHR11475">
    <property type="entry name" value="OXIDASE/PEROXIDASE"/>
    <property type="match status" value="1"/>
</dbReference>
<dbReference type="OrthoDB" id="823504at2759"/>
<dbReference type="PANTHER" id="PTHR11475:SF4">
    <property type="entry name" value="CHORION PEROXIDASE"/>
    <property type="match status" value="1"/>
</dbReference>
<dbReference type="GO" id="GO:0020037">
    <property type="term" value="F:heme binding"/>
    <property type="evidence" value="ECO:0007669"/>
    <property type="project" value="InterPro"/>
</dbReference>
<dbReference type="GO" id="GO:0046872">
    <property type="term" value="F:metal ion binding"/>
    <property type="evidence" value="ECO:0007669"/>
    <property type="project" value="UniProtKB-KW"/>
</dbReference>
<keyword evidence="2" id="KW-0964">Secreted</keyword>
<keyword evidence="6" id="KW-0408">Iron</keyword>
<dbReference type="InterPro" id="IPR010255">
    <property type="entry name" value="Haem_peroxidase_sf"/>
</dbReference>
<dbReference type="GO" id="GO:0006979">
    <property type="term" value="P:response to oxidative stress"/>
    <property type="evidence" value="ECO:0007669"/>
    <property type="project" value="InterPro"/>
</dbReference>
<evidence type="ECO:0000256" key="6">
    <source>
        <dbReference type="PIRSR" id="PIRSR619791-2"/>
    </source>
</evidence>